<keyword evidence="3" id="KW-1185">Reference proteome</keyword>
<dbReference type="InterPro" id="IPR036927">
    <property type="entry name" value="Cyt_c_oxase-like_su1_sf"/>
</dbReference>
<feature type="transmembrane region" description="Helical" evidence="1">
    <location>
        <begin position="93"/>
        <end position="117"/>
    </location>
</feature>
<dbReference type="SUPFAM" id="SSF81442">
    <property type="entry name" value="Cytochrome c oxidase subunit I-like"/>
    <property type="match status" value="1"/>
</dbReference>
<dbReference type="Proteomes" id="UP000682713">
    <property type="component" value="Unassembled WGS sequence"/>
</dbReference>
<dbReference type="RefSeq" id="WP_213111435.1">
    <property type="nucleotide sequence ID" value="NZ_JAGYPJ010000001.1"/>
</dbReference>
<protein>
    <submittedName>
        <fullName evidence="2">Cytochrome-c oxidase</fullName>
    </submittedName>
</protein>
<dbReference type="EMBL" id="JAGYPJ010000001">
    <property type="protein sequence ID" value="MBS4200905.1"/>
    <property type="molecule type" value="Genomic_DNA"/>
</dbReference>
<accession>A0A942TNN3</accession>
<sequence length="122" mass="13417">MGIKLIKIAVVYFLIGVSFGLYMSFTHVFKLATVHVHINLLGWMSLSIAGIFYILFPKLAQTSVAKVHFWLHNIGLPVMMISIALAILDVSPIFFLIATISGVVTVIGIFCFGYNVLKNIGS</sequence>
<feature type="transmembrane region" description="Helical" evidence="1">
    <location>
        <begin position="37"/>
        <end position="56"/>
    </location>
</feature>
<evidence type="ECO:0000313" key="2">
    <source>
        <dbReference type="EMBL" id="MBS4200905.1"/>
    </source>
</evidence>
<proteinExistence type="predicted"/>
<comment type="caution">
    <text evidence="2">The sequence shown here is derived from an EMBL/GenBank/DDBJ whole genome shotgun (WGS) entry which is preliminary data.</text>
</comment>
<reference evidence="2 3" key="1">
    <citation type="submission" date="2021-05" db="EMBL/GenBank/DDBJ databases">
        <title>Novel Bacillus species.</title>
        <authorList>
            <person name="Liu G."/>
        </authorList>
    </citation>
    <scope>NUCLEOTIDE SEQUENCE [LARGE SCALE GENOMIC DNA]</scope>
    <source>
        <strain evidence="2 3">FJAT-49732</strain>
    </source>
</reference>
<keyword evidence="1" id="KW-0472">Membrane</keyword>
<evidence type="ECO:0000256" key="1">
    <source>
        <dbReference type="SAM" id="Phobius"/>
    </source>
</evidence>
<keyword evidence="1" id="KW-1133">Transmembrane helix</keyword>
<keyword evidence="1" id="KW-0812">Transmembrane</keyword>
<name>A0A942TNN3_9BACI</name>
<organism evidence="2 3">
    <name type="scientific">Lederbergia citrisecunda</name>
    <dbReference type="NCBI Taxonomy" id="2833583"/>
    <lineage>
        <taxon>Bacteria</taxon>
        <taxon>Bacillati</taxon>
        <taxon>Bacillota</taxon>
        <taxon>Bacilli</taxon>
        <taxon>Bacillales</taxon>
        <taxon>Bacillaceae</taxon>
        <taxon>Lederbergia</taxon>
    </lineage>
</organism>
<feature type="transmembrane region" description="Helical" evidence="1">
    <location>
        <begin position="68"/>
        <end position="87"/>
    </location>
</feature>
<dbReference type="AlphaFoldDB" id="A0A942TNN3"/>
<feature type="transmembrane region" description="Helical" evidence="1">
    <location>
        <begin position="5"/>
        <end position="25"/>
    </location>
</feature>
<dbReference type="Gene3D" id="1.20.210.10">
    <property type="entry name" value="Cytochrome c oxidase-like, subunit I domain"/>
    <property type="match status" value="1"/>
</dbReference>
<gene>
    <name evidence="2" type="ORF">KHA93_14810</name>
</gene>
<evidence type="ECO:0000313" key="3">
    <source>
        <dbReference type="Proteomes" id="UP000682713"/>
    </source>
</evidence>